<protein>
    <submittedName>
        <fullName evidence="1">Uncharacterized protein</fullName>
    </submittedName>
</protein>
<reference evidence="1 2" key="1">
    <citation type="submission" date="2019-05" db="EMBL/GenBank/DDBJ databases">
        <title>Another draft genome of Portunus trituberculatus and its Hox gene families provides insights of decapod evolution.</title>
        <authorList>
            <person name="Jeong J.-H."/>
            <person name="Song I."/>
            <person name="Kim S."/>
            <person name="Choi T."/>
            <person name="Kim D."/>
            <person name="Ryu S."/>
            <person name="Kim W."/>
        </authorList>
    </citation>
    <scope>NUCLEOTIDE SEQUENCE [LARGE SCALE GENOMIC DNA]</scope>
    <source>
        <tissue evidence="1">Muscle</tissue>
    </source>
</reference>
<comment type="caution">
    <text evidence="1">The sequence shown here is derived from an EMBL/GenBank/DDBJ whole genome shotgun (WGS) entry which is preliminary data.</text>
</comment>
<organism evidence="1 2">
    <name type="scientific">Portunus trituberculatus</name>
    <name type="common">Swimming crab</name>
    <name type="synonym">Neptunus trituberculatus</name>
    <dbReference type="NCBI Taxonomy" id="210409"/>
    <lineage>
        <taxon>Eukaryota</taxon>
        <taxon>Metazoa</taxon>
        <taxon>Ecdysozoa</taxon>
        <taxon>Arthropoda</taxon>
        <taxon>Crustacea</taxon>
        <taxon>Multicrustacea</taxon>
        <taxon>Malacostraca</taxon>
        <taxon>Eumalacostraca</taxon>
        <taxon>Eucarida</taxon>
        <taxon>Decapoda</taxon>
        <taxon>Pleocyemata</taxon>
        <taxon>Brachyura</taxon>
        <taxon>Eubrachyura</taxon>
        <taxon>Portunoidea</taxon>
        <taxon>Portunidae</taxon>
        <taxon>Portuninae</taxon>
        <taxon>Portunus</taxon>
    </lineage>
</organism>
<proteinExistence type="predicted"/>
<evidence type="ECO:0000313" key="2">
    <source>
        <dbReference type="Proteomes" id="UP000324222"/>
    </source>
</evidence>
<dbReference type="Proteomes" id="UP000324222">
    <property type="component" value="Unassembled WGS sequence"/>
</dbReference>
<evidence type="ECO:0000313" key="1">
    <source>
        <dbReference type="EMBL" id="MPC11852.1"/>
    </source>
</evidence>
<keyword evidence="2" id="KW-1185">Reference proteome</keyword>
<dbReference type="EMBL" id="VSRR010000184">
    <property type="protein sequence ID" value="MPC11852.1"/>
    <property type="molecule type" value="Genomic_DNA"/>
</dbReference>
<gene>
    <name evidence="1" type="ORF">E2C01_004527</name>
</gene>
<dbReference type="AlphaFoldDB" id="A0A5B7CQ84"/>
<name>A0A5B7CQ84_PORTR</name>
<sequence length="126" mass="12958">MYRGPPYIIPFPLLTKHLLNTYPRSALGTQALSSLKLHTAAGSGSLVVLGLFPTTLGSFSMGHSRSLVAFLASPGLPASGGFSVRVKQGHQEEACHLQLGKAMWATGRPCGGNAGGGAGLEAQALD</sequence>
<accession>A0A5B7CQ84</accession>